<dbReference type="PROSITE" id="PS51094">
    <property type="entry name" value="PTS_EIIA_TYPE_2"/>
    <property type="match status" value="1"/>
</dbReference>
<name>A0ABV9P041_9BACI</name>
<reference evidence="9" key="1">
    <citation type="journal article" date="2019" name="Int. J. Syst. Evol. Microbiol.">
        <title>The Global Catalogue of Microorganisms (GCM) 10K type strain sequencing project: providing services to taxonomists for standard genome sequencing and annotation.</title>
        <authorList>
            <consortium name="The Broad Institute Genomics Platform"/>
            <consortium name="The Broad Institute Genome Sequencing Center for Infectious Disease"/>
            <person name="Wu L."/>
            <person name="Ma J."/>
        </authorList>
    </citation>
    <scope>NUCLEOTIDE SEQUENCE [LARGE SCALE GENOMIC DNA]</scope>
    <source>
        <strain evidence="9">JCM 12165</strain>
    </source>
</reference>
<dbReference type="SUPFAM" id="SSF63520">
    <property type="entry name" value="PTS-regulatory domain, PRD"/>
    <property type="match status" value="2"/>
</dbReference>
<dbReference type="SUPFAM" id="SSF46785">
    <property type="entry name" value="Winged helix' DNA-binding domain"/>
    <property type="match status" value="1"/>
</dbReference>
<dbReference type="InterPro" id="IPR036634">
    <property type="entry name" value="PRD_sf"/>
</dbReference>
<gene>
    <name evidence="8" type="ORF">ACFO4L_15400</name>
</gene>
<sequence>MYVSARDRRILDELLAHPEGVTVAYLAEALDVSERTIHRDLTTFDSLLQPYELTLEKKSGTGLRLSGPDQELQALTEDLSEARSIDFLPEQRQLLLSYKLLTATEPVKLHALASELHITEATVRSDLDKLTDWMEQHQLTLLRRRGFGIQAAGEEQAKRRAIRALLANHLNDTDLLRFIRRRTLAETGGRTKAIADQLLGFVDEDRIQEVERAVEEVTRRLPVPIADSSYAALVVHLALALERIQLGERVQMKEELLERLKQTQEFPLAASLAARLEERLDLTIPNTEIGYITMHLRGAKLQRDTAFQADPDLDISFLASRLIRHVSDRYGTAFSGHALEKGLTAHLSPALYRMQQQMSIHNPLKDTIQTKYPQLFAAVADAARHVFAELDVPDDEVGFLVLHFGSALELDDGREYHAYVICSTGIGSSKMMAARLKRELPQITSMEQLSVYELDQKTLDPADLIISTIALDDAYDYIQVNPFLTDDELAEIEHYMARKPGRTPDSVSKQPAAGTLESMQSQLNEALQLMQHVELIQESTAVPFWQSMQNTLLYLQGKGFVSDARAVKNALQEREQLSGVGLPNTQLALYHARSSDIREPVFLLVERLHPEPIRAMDGSTIHVRRILLMLAPLDMSDTQSSLLSSISGMIVKNERNLRLFAEGSEKEIKDVMSGEFLQLIRGITNE</sequence>
<proteinExistence type="predicted"/>
<keyword evidence="2" id="KW-0677">Repeat</keyword>
<keyword evidence="4" id="KW-0804">Transcription</keyword>
<dbReference type="Gene3D" id="1.10.10.10">
    <property type="entry name" value="Winged helix-like DNA-binding domain superfamily/Winged helix DNA-binding domain"/>
    <property type="match status" value="1"/>
</dbReference>
<keyword evidence="1" id="KW-0808">Transferase</keyword>
<feature type="domain" description="PRD" evidence="7">
    <location>
        <begin position="310"/>
        <end position="414"/>
    </location>
</feature>
<dbReference type="Pfam" id="PF00359">
    <property type="entry name" value="PTS_EIIA_2"/>
    <property type="match status" value="1"/>
</dbReference>
<dbReference type="InterPro" id="IPR011608">
    <property type="entry name" value="PRD"/>
</dbReference>
<feature type="domain" description="PTS EIIA type-2" evidence="5">
    <location>
        <begin position="528"/>
        <end position="675"/>
    </location>
</feature>
<dbReference type="InterPro" id="IPR016152">
    <property type="entry name" value="PTrfase/Anion_transptr"/>
</dbReference>
<dbReference type="EMBL" id="JBHSGK010000020">
    <property type="protein sequence ID" value="MFC4737966.1"/>
    <property type="molecule type" value="Genomic_DNA"/>
</dbReference>
<evidence type="ECO:0000259" key="7">
    <source>
        <dbReference type="PROSITE" id="PS51372"/>
    </source>
</evidence>
<dbReference type="Proteomes" id="UP001595896">
    <property type="component" value="Unassembled WGS sequence"/>
</dbReference>
<dbReference type="PANTHER" id="PTHR30185">
    <property type="entry name" value="CRYPTIC BETA-GLUCOSIDE BGL OPERON ANTITERMINATOR"/>
    <property type="match status" value="1"/>
</dbReference>
<dbReference type="PANTHER" id="PTHR30185:SF18">
    <property type="entry name" value="TRANSCRIPTIONAL REGULATOR MTLR"/>
    <property type="match status" value="1"/>
</dbReference>
<evidence type="ECO:0000313" key="9">
    <source>
        <dbReference type="Proteomes" id="UP001595896"/>
    </source>
</evidence>
<protein>
    <submittedName>
        <fullName evidence="8">BglG family transcription antiterminator</fullName>
    </submittedName>
</protein>
<organism evidence="8 9">
    <name type="scientific">Bacillus daqingensis</name>
    <dbReference type="NCBI Taxonomy" id="872396"/>
    <lineage>
        <taxon>Bacteria</taxon>
        <taxon>Bacillati</taxon>
        <taxon>Bacillota</taxon>
        <taxon>Bacilli</taxon>
        <taxon>Bacillales</taxon>
        <taxon>Bacillaceae</taxon>
        <taxon>Bacillus</taxon>
    </lineage>
</organism>
<dbReference type="Gene3D" id="3.40.50.2300">
    <property type="match status" value="1"/>
</dbReference>
<feature type="domain" description="PTS EIIB type-2" evidence="6">
    <location>
        <begin position="416"/>
        <end position="504"/>
    </location>
</feature>
<evidence type="ECO:0000256" key="1">
    <source>
        <dbReference type="ARBA" id="ARBA00022679"/>
    </source>
</evidence>
<evidence type="ECO:0000256" key="2">
    <source>
        <dbReference type="ARBA" id="ARBA00022737"/>
    </source>
</evidence>
<dbReference type="InterPro" id="IPR002178">
    <property type="entry name" value="PTS_EIIA_type-2_dom"/>
</dbReference>
<feature type="domain" description="PRD" evidence="7">
    <location>
        <begin position="201"/>
        <end position="306"/>
    </location>
</feature>
<dbReference type="Gene3D" id="1.10.1790.10">
    <property type="entry name" value="PRD domain"/>
    <property type="match status" value="2"/>
</dbReference>
<dbReference type="Gene3D" id="3.40.930.10">
    <property type="entry name" value="Mannitol-specific EII, Chain A"/>
    <property type="match status" value="1"/>
</dbReference>
<evidence type="ECO:0000256" key="3">
    <source>
        <dbReference type="ARBA" id="ARBA00023015"/>
    </source>
</evidence>
<accession>A0ABV9P041</accession>
<evidence type="ECO:0000259" key="6">
    <source>
        <dbReference type="PROSITE" id="PS51099"/>
    </source>
</evidence>
<evidence type="ECO:0000313" key="8">
    <source>
        <dbReference type="EMBL" id="MFC4737966.1"/>
    </source>
</evidence>
<dbReference type="SUPFAM" id="SSF55804">
    <property type="entry name" value="Phoshotransferase/anion transport protein"/>
    <property type="match status" value="1"/>
</dbReference>
<dbReference type="RefSeq" id="WP_377910556.1">
    <property type="nucleotide sequence ID" value="NZ_JBHSGK010000020.1"/>
</dbReference>
<dbReference type="PROSITE" id="PS51099">
    <property type="entry name" value="PTS_EIIB_TYPE_2"/>
    <property type="match status" value="1"/>
</dbReference>
<dbReference type="CDD" id="cd05568">
    <property type="entry name" value="PTS_IIB_bgl_like"/>
    <property type="match status" value="1"/>
</dbReference>
<dbReference type="InterPro" id="IPR013196">
    <property type="entry name" value="HTH_11"/>
</dbReference>
<keyword evidence="3" id="KW-0805">Transcription regulation</keyword>
<dbReference type="InterPro" id="IPR036390">
    <property type="entry name" value="WH_DNA-bd_sf"/>
</dbReference>
<dbReference type="Pfam" id="PF00874">
    <property type="entry name" value="PRD"/>
    <property type="match status" value="2"/>
</dbReference>
<comment type="caution">
    <text evidence="8">The sequence shown here is derived from an EMBL/GenBank/DDBJ whole genome shotgun (WGS) entry which is preliminary data.</text>
</comment>
<dbReference type="InterPro" id="IPR050661">
    <property type="entry name" value="BglG_antiterminators"/>
</dbReference>
<dbReference type="SUPFAM" id="SSF52794">
    <property type="entry name" value="PTS system IIB component-like"/>
    <property type="match status" value="1"/>
</dbReference>
<evidence type="ECO:0000259" key="5">
    <source>
        <dbReference type="PROSITE" id="PS51094"/>
    </source>
</evidence>
<keyword evidence="9" id="KW-1185">Reference proteome</keyword>
<dbReference type="Pfam" id="PF08279">
    <property type="entry name" value="HTH_11"/>
    <property type="match status" value="2"/>
</dbReference>
<dbReference type="PROSITE" id="PS51372">
    <property type="entry name" value="PRD_2"/>
    <property type="match status" value="2"/>
</dbReference>
<dbReference type="InterPro" id="IPR036095">
    <property type="entry name" value="PTS_EIIB-like_sf"/>
</dbReference>
<evidence type="ECO:0000256" key="4">
    <source>
        <dbReference type="ARBA" id="ARBA00023163"/>
    </source>
</evidence>
<dbReference type="InterPro" id="IPR036388">
    <property type="entry name" value="WH-like_DNA-bd_sf"/>
</dbReference>
<dbReference type="InterPro" id="IPR013011">
    <property type="entry name" value="PTS_EIIB_2"/>
</dbReference>